<protein>
    <submittedName>
        <fullName evidence="7">Precorrin-6Y C5,15-methyltransferase (Decarboxylating) subunit CbiT</fullName>
    </submittedName>
</protein>
<dbReference type="RefSeq" id="WP_117680203.1">
    <property type="nucleotide sequence ID" value="NZ_QSRJ01000013.1"/>
</dbReference>
<dbReference type="SUPFAM" id="SSF53790">
    <property type="entry name" value="Tetrapyrrole methylase"/>
    <property type="match status" value="1"/>
</dbReference>
<evidence type="ECO:0000256" key="2">
    <source>
        <dbReference type="ARBA" id="ARBA00022573"/>
    </source>
</evidence>
<dbReference type="UniPathway" id="UPA00148"/>
<sequence length="437" mass="46151">MRRIDIVGAGPGALDLMPVVNRALVGECDLLIGAPRLLDACASLSSAPRVSAVRAADIVRELEGATWQRACVVMSGDTGMFSGTTSLLEHIRRASSLEGCRVRVHPAPGSAALLAARLGRPWQDWRFLSAHGVELDYRELFSSTRPAYVVTAGGQGLSDICRALDDAGWGDARVTVAQNLSYEDESIETGLATDLLDRSFAPLTSMLIEFPREVGIPWPFDTPGIPDEAFERGRVPMTKREVRAVALSKLRVARGDVVYDIGSGTGSVTVELARVAGPAGRVFAFERNPEAVELTRRNIRAFRLRNVRVVEGAAPQVLEGCPAPDAVFVGGSAGMLGDIVQVLRASGARPRLCVPCVSLETLSSAVALLGGPGFSGLEVCEVSVARAQVAGSHHLMRANNPVFLIAAQMTDEDGCVDADGGAFGDAGAGADEHGRRS</sequence>
<dbReference type="InterPro" id="IPR014777">
    <property type="entry name" value="4pyrrole_Mease_sub1"/>
</dbReference>
<reference evidence="7 8" key="1">
    <citation type="submission" date="2018-08" db="EMBL/GenBank/DDBJ databases">
        <title>A genome reference for cultivated species of the human gut microbiota.</title>
        <authorList>
            <person name="Zou Y."/>
            <person name="Xue W."/>
            <person name="Luo G."/>
        </authorList>
    </citation>
    <scope>NUCLEOTIDE SEQUENCE [LARGE SCALE GENOMIC DNA]</scope>
    <source>
        <strain evidence="7 8">TF08-14</strain>
    </source>
</reference>
<comment type="pathway">
    <text evidence="1">Cofactor biosynthesis; adenosylcobalamin biosynthesis.</text>
</comment>
<dbReference type="CDD" id="cd02440">
    <property type="entry name" value="AdoMet_MTases"/>
    <property type="match status" value="1"/>
</dbReference>
<dbReference type="NCBIfam" id="TIGR02467">
    <property type="entry name" value="CbiE"/>
    <property type="match status" value="1"/>
</dbReference>
<dbReference type="Pfam" id="PF01135">
    <property type="entry name" value="PCMT"/>
    <property type="match status" value="1"/>
</dbReference>
<evidence type="ECO:0000313" key="7">
    <source>
        <dbReference type="EMBL" id="RGL08060.1"/>
    </source>
</evidence>
<keyword evidence="4 7" id="KW-0808">Transferase</keyword>
<keyword evidence="5" id="KW-0949">S-adenosyl-L-methionine</keyword>
<dbReference type="NCBIfam" id="TIGR02469">
    <property type="entry name" value="CbiT"/>
    <property type="match status" value="1"/>
</dbReference>
<evidence type="ECO:0000313" key="8">
    <source>
        <dbReference type="Proteomes" id="UP000260943"/>
    </source>
</evidence>
<accession>A0A3E4QPE8</accession>
<dbReference type="Pfam" id="PF00590">
    <property type="entry name" value="TP_methylase"/>
    <property type="match status" value="1"/>
</dbReference>
<dbReference type="Proteomes" id="UP000260943">
    <property type="component" value="Unassembled WGS sequence"/>
</dbReference>
<keyword evidence="3 7" id="KW-0489">Methyltransferase</keyword>
<dbReference type="PANTHER" id="PTHR43182">
    <property type="entry name" value="COBALT-PRECORRIN-6B C(15)-METHYLTRANSFERASE (DECARBOXYLATING)"/>
    <property type="match status" value="1"/>
</dbReference>
<evidence type="ECO:0000256" key="3">
    <source>
        <dbReference type="ARBA" id="ARBA00022603"/>
    </source>
</evidence>
<keyword evidence="2" id="KW-0169">Cobalamin biosynthesis</keyword>
<dbReference type="SUPFAM" id="SSF53335">
    <property type="entry name" value="S-adenosyl-L-methionine-dependent methyltransferases"/>
    <property type="match status" value="1"/>
</dbReference>
<dbReference type="InterPro" id="IPR012818">
    <property type="entry name" value="CbiE"/>
</dbReference>
<name>A0A3E4QPE8_9ACTN</name>
<dbReference type="Gene3D" id="3.40.1010.10">
    <property type="entry name" value="Cobalt-precorrin-4 Transmethylase, Domain 1"/>
    <property type="match status" value="1"/>
</dbReference>
<gene>
    <name evidence="7" type="primary">cbiT</name>
    <name evidence="7" type="ORF">DXC81_09655</name>
</gene>
<dbReference type="InterPro" id="IPR014008">
    <property type="entry name" value="Cbl_synth_MTase_CbiT"/>
</dbReference>
<comment type="caution">
    <text evidence="7">The sequence shown here is derived from an EMBL/GenBank/DDBJ whole genome shotgun (WGS) entry which is preliminary data.</text>
</comment>
<dbReference type="GO" id="GO:0009236">
    <property type="term" value="P:cobalamin biosynthetic process"/>
    <property type="evidence" value="ECO:0007669"/>
    <property type="project" value="UniProtKB-UniPathway"/>
</dbReference>
<dbReference type="Gene3D" id="3.40.50.150">
    <property type="entry name" value="Vaccinia Virus protein VP39"/>
    <property type="match status" value="1"/>
</dbReference>
<dbReference type="InterPro" id="IPR029063">
    <property type="entry name" value="SAM-dependent_MTases_sf"/>
</dbReference>
<dbReference type="CDD" id="cd11644">
    <property type="entry name" value="Precorrin-6Y-MT"/>
    <property type="match status" value="1"/>
</dbReference>
<dbReference type="GO" id="GO:0032259">
    <property type="term" value="P:methylation"/>
    <property type="evidence" value="ECO:0007669"/>
    <property type="project" value="UniProtKB-KW"/>
</dbReference>
<organism evidence="7 8">
    <name type="scientific">Collinsella tanakaei</name>
    <dbReference type="NCBI Taxonomy" id="626935"/>
    <lineage>
        <taxon>Bacteria</taxon>
        <taxon>Bacillati</taxon>
        <taxon>Actinomycetota</taxon>
        <taxon>Coriobacteriia</taxon>
        <taxon>Coriobacteriales</taxon>
        <taxon>Coriobacteriaceae</taxon>
        <taxon>Collinsella</taxon>
    </lineage>
</organism>
<dbReference type="InterPro" id="IPR000878">
    <property type="entry name" value="4pyrrol_Mease"/>
</dbReference>
<dbReference type="GO" id="GO:0008276">
    <property type="term" value="F:protein methyltransferase activity"/>
    <property type="evidence" value="ECO:0007669"/>
    <property type="project" value="InterPro"/>
</dbReference>
<evidence type="ECO:0000256" key="5">
    <source>
        <dbReference type="ARBA" id="ARBA00022691"/>
    </source>
</evidence>
<dbReference type="InterPro" id="IPR035996">
    <property type="entry name" value="4pyrrol_Methylase_sf"/>
</dbReference>
<evidence type="ECO:0000256" key="4">
    <source>
        <dbReference type="ARBA" id="ARBA00022679"/>
    </source>
</evidence>
<feature type="domain" description="Tetrapyrrole methylase" evidence="6">
    <location>
        <begin position="6"/>
        <end position="195"/>
    </location>
</feature>
<dbReference type="PANTHER" id="PTHR43182:SF1">
    <property type="entry name" value="COBALT-PRECORRIN-7 C(5)-METHYLTRANSFERASE"/>
    <property type="match status" value="1"/>
</dbReference>
<dbReference type="InterPro" id="IPR050714">
    <property type="entry name" value="Cobalamin_biosynth_MTase"/>
</dbReference>
<dbReference type="AlphaFoldDB" id="A0A3E4QPE8"/>
<dbReference type="EMBL" id="QSRJ01000013">
    <property type="protein sequence ID" value="RGL08060.1"/>
    <property type="molecule type" value="Genomic_DNA"/>
</dbReference>
<proteinExistence type="predicted"/>
<evidence type="ECO:0000256" key="1">
    <source>
        <dbReference type="ARBA" id="ARBA00004953"/>
    </source>
</evidence>
<evidence type="ECO:0000259" key="6">
    <source>
        <dbReference type="Pfam" id="PF00590"/>
    </source>
</evidence>